<protein>
    <submittedName>
        <fullName evidence="1">Uncharacterized protein</fullName>
    </submittedName>
</protein>
<sequence length="133" mass="15198">MQPTMKKSSSLLAELQGCRPMSFTVLSLDVTEESVDHINVSRKLASFLEKCHFYKKMISTQDDVFMYRMHLALPFYPLHAFLWGSKEWVVRWTSCARPAQIAQWSVAGRALVHTSASPLAQITQWCATSRTPF</sequence>
<gene>
    <name evidence="1" type="ORF">LWI29_018146</name>
</gene>
<evidence type="ECO:0000313" key="2">
    <source>
        <dbReference type="Proteomes" id="UP001168877"/>
    </source>
</evidence>
<accession>A0AA39W6L3</accession>
<keyword evidence="2" id="KW-1185">Reference proteome</keyword>
<proteinExistence type="predicted"/>
<evidence type="ECO:0000313" key="1">
    <source>
        <dbReference type="EMBL" id="KAK0604678.1"/>
    </source>
</evidence>
<dbReference type="Proteomes" id="UP001168877">
    <property type="component" value="Unassembled WGS sequence"/>
</dbReference>
<name>A0AA39W6L3_ACESA</name>
<comment type="caution">
    <text evidence="1">The sequence shown here is derived from an EMBL/GenBank/DDBJ whole genome shotgun (WGS) entry which is preliminary data.</text>
</comment>
<organism evidence="1 2">
    <name type="scientific">Acer saccharum</name>
    <name type="common">Sugar maple</name>
    <dbReference type="NCBI Taxonomy" id="4024"/>
    <lineage>
        <taxon>Eukaryota</taxon>
        <taxon>Viridiplantae</taxon>
        <taxon>Streptophyta</taxon>
        <taxon>Embryophyta</taxon>
        <taxon>Tracheophyta</taxon>
        <taxon>Spermatophyta</taxon>
        <taxon>Magnoliopsida</taxon>
        <taxon>eudicotyledons</taxon>
        <taxon>Gunneridae</taxon>
        <taxon>Pentapetalae</taxon>
        <taxon>rosids</taxon>
        <taxon>malvids</taxon>
        <taxon>Sapindales</taxon>
        <taxon>Sapindaceae</taxon>
        <taxon>Hippocastanoideae</taxon>
        <taxon>Acereae</taxon>
        <taxon>Acer</taxon>
    </lineage>
</organism>
<reference evidence="1" key="2">
    <citation type="submission" date="2023-06" db="EMBL/GenBank/DDBJ databases">
        <authorList>
            <person name="Swenson N.G."/>
            <person name="Wegrzyn J.L."/>
            <person name="Mcevoy S.L."/>
        </authorList>
    </citation>
    <scope>NUCLEOTIDE SEQUENCE</scope>
    <source>
        <strain evidence="1">NS2018</strain>
        <tissue evidence="1">Leaf</tissue>
    </source>
</reference>
<reference evidence="1" key="1">
    <citation type="journal article" date="2022" name="Plant J.">
        <title>Strategies of tolerance reflected in two North American maple genomes.</title>
        <authorList>
            <person name="McEvoy S.L."/>
            <person name="Sezen U.U."/>
            <person name="Trouern-Trend A."/>
            <person name="McMahon S.M."/>
            <person name="Schaberg P.G."/>
            <person name="Yang J."/>
            <person name="Wegrzyn J.L."/>
            <person name="Swenson N.G."/>
        </authorList>
    </citation>
    <scope>NUCLEOTIDE SEQUENCE</scope>
    <source>
        <strain evidence="1">NS2018</strain>
    </source>
</reference>
<dbReference type="EMBL" id="JAUESC010000002">
    <property type="protein sequence ID" value="KAK0604678.1"/>
    <property type="molecule type" value="Genomic_DNA"/>
</dbReference>
<dbReference type="AlphaFoldDB" id="A0AA39W6L3"/>